<dbReference type="Gene3D" id="3.40.50.720">
    <property type="entry name" value="NAD(P)-binding Rossmann-like Domain"/>
    <property type="match status" value="1"/>
</dbReference>
<protein>
    <recommendedName>
        <fullName evidence="1">Enoyl reductase (ER) domain-containing protein</fullName>
    </recommendedName>
</protein>
<feature type="domain" description="Enoyl reductase (ER)" evidence="1">
    <location>
        <begin position="6"/>
        <end position="346"/>
    </location>
</feature>
<dbReference type="PANTHER" id="PTHR45033:SF2">
    <property type="entry name" value="ZINC-TYPE ALCOHOL DEHYDROGENASE-LIKE PROTEIN C1773.06C"/>
    <property type="match status" value="1"/>
</dbReference>
<evidence type="ECO:0000313" key="3">
    <source>
        <dbReference type="Proteomes" id="UP001305414"/>
    </source>
</evidence>
<reference evidence="2 3" key="1">
    <citation type="submission" date="2023-10" db="EMBL/GenBank/DDBJ databases">
        <title>Draft genome sequence of Xylaria bambusicola isolate GMP-LS, the root and basal stem rot pathogen of sugarcane in Indonesia.</title>
        <authorList>
            <person name="Selvaraj P."/>
            <person name="Muralishankar V."/>
            <person name="Muruganantham S."/>
            <person name="Sp S."/>
            <person name="Haryani S."/>
            <person name="Lau K.J.X."/>
            <person name="Naqvi N.I."/>
        </authorList>
    </citation>
    <scope>NUCLEOTIDE SEQUENCE [LARGE SCALE GENOMIC DNA]</scope>
    <source>
        <strain evidence="2">GMP-LS</strain>
    </source>
</reference>
<dbReference type="InterPro" id="IPR036291">
    <property type="entry name" value="NAD(P)-bd_dom_sf"/>
</dbReference>
<dbReference type="InterPro" id="IPR013154">
    <property type="entry name" value="ADH-like_N"/>
</dbReference>
<gene>
    <name evidence="2" type="ORF">RRF57_009389</name>
</gene>
<dbReference type="PANTHER" id="PTHR45033">
    <property type="match status" value="1"/>
</dbReference>
<dbReference type="InterPro" id="IPR020843">
    <property type="entry name" value="ER"/>
</dbReference>
<dbReference type="SMART" id="SM00829">
    <property type="entry name" value="PKS_ER"/>
    <property type="match status" value="1"/>
</dbReference>
<evidence type="ECO:0000259" key="1">
    <source>
        <dbReference type="SMART" id="SM00829"/>
    </source>
</evidence>
<dbReference type="Gene3D" id="3.90.180.10">
    <property type="entry name" value="Medium-chain alcohol dehydrogenases, catalytic domain"/>
    <property type="match status" value="1"/>
</dbReference>
<comment type="caution">
    <text evidence="2">The sequence shown here is derived from an EMBL/GenBank/DDBJ whole genome shotgun (WGS) entry which is preliminary data.</text>
</comment>
<dbReference type="CDD" id="cd08276">
    <property type="entry name" value="MDR7"/>
    <property type="match status" value="1"/>
</dbReference>
<dbReference type="Pfam" id="PF00107">
    <property type="entry name" value="ADH_zinc_N"/>
    <property type="match status" value="1"/>
</dbReference>
<dbReference type="InterPro" id="IPR052711">
    <property type="entry name" value="Zinc_ADH-like"/>
</dbReference>
<dbReference type="InterPro" id="IPR013149">
    <property type="entry name" value="ADH-like_C"/>
</dbReference>
<keyword evidence="3" id="KW-1185">Reference proteome</keyword>
<dbReference type="Proteomes" id="UP001305414">
    <property type="component" value="Unassembled WGS sequence"/>
</dbReference>
<accession>A0AAN7UJJ6</accession>
<name>A0AAN7UJJ6_9PEZI</name>
<proteinExistence type="predicted"/>
<dbReference type="SUPFAM" id="SSF50129">
    <property type="entry name" value="GroES-like"/>
    <property type="match status" value="1"/>
</dbReference>
<dbReference type="Pfam" id="PF08240">
    <property type="entry name" value="ADH_N"/>
    <property type="match status" value="1"/>
</dbReference>
<dbReference type="AlphaFoldDB" id="A0AAN7UJJ6"/>
<dbReference type="EMBL" id="JAWHQM010000034">
    <property type="protein sequence ID" value="KAK5633675.1"/>
    <property type="molecule type" value="Genomic_DNA"/>
</dbReference>
<organism evidence="2 3">
    <name type="scientific">Xylaria bambusicola</name>
    <dbReference type="NCBI Taxonomy" id="326684"/>
    <lineage>
        <taxon>Eukaryota</taxon>
        <taxon>Fungi</taxon>
        <taxon>Dikarya</taxon>
        <taxon>Ascomycota</taxon>
        <taxon>Pezizomycotina</taxon>
        <taxon>Sordariomycetes</taxon>
        <taxon>Xylariomycetidae</taxon>
        <taxon>Xylariales</taxon>
        <taxon>Xylariaceae</taxon>
        <taxon>Xylaria</taxon>
    </lineage>
</organism>
<dbReference type="InterPro" id="IPR011032">
    <property type="entry name" value="GroES-like_sf"/>
</dbReference>
<dbReference type="SUPFAM" id="SSF51735">
    <property type="entry name" value="NAD(P)-binding Rossmann-fold domains"/>
    <property type="match status" value="1"/>
</dbReference>
<dbReference type="GO" id="GO:0016491">
    <property type="term" value="F:oxidoreductase activity"/>
    <property type="evidence" value="ECO:0007669"/>
    <property type="project" value="InterPro"/>
</dbReference>
<sequence length="350" mass="37103">MAFQNGFETSLEYQKNISIPSQNDLGPKEVLVKMLATGLNYRDLMIATPGTIAGAIQPPLIPGCDGAGIVEATGPSVRDFRRGDRVVTYLAPKLVGSSGNDAFPTAADTFAMLGCGIPGTLRSYAVFPEATLVPAPRSLDWLTASTLTCTWTTAWNALFGLEGKQVSPDSWVLVQGTGGVSIAALQLAVAVGANVVATTSTADKAAKLVTLGVAHTVNYCSNPMSWGIEARTHTPGGRGFDIIIDVGGNETLPQSLAAARADGLLMIIGGVGDSKAEPVPLFAALMHTCIIRGILGGTRMQFYELVKFIDEKGIKPVVDEAVFELAETKDAYRRLTEKKHFSKVVIRIDY</sequence>
<evidence type="ECO:0000313" key="2">
    <source>
        <dbReference type="EMBL" id="KAK5633675.1"/>
    </source>
</evidence>